<name>A0ABN1XW37_9PSEU</name>
<dbReference type="Gene3D" id="3.20.20.30">
    <property type="entry name" value="Luciferase-like domain"/>
    <property type="match status" value="1"/>
</dbReference>
<evidence type="ECO:0000313" key="7">
    <source>
        <dbReference type="EMBL" id="GAA1391301.1"/>
    </source>
</evidence>
<dbReference type="PANTHER" id="PTHR30011">
    <property type="entry name" value="ALKANESULFONATE MONOOXYGENASE-RELATED"/>
    <property type="match status" value="1"/>
</dbReference>
<dbReference type="InterPro" id="IPR051260">
    <property type="entry name" value="Diverse_substr_monoxygenases"/>
</dbReference>
<evidence type="ECO:0000256" key="1">
    <source>
        <dbReference type="ARBA" id="ARBA00022630"/>
    </source>
</evidence>
<evidence type="ECO:0000256" key="5">
    <source>
        <dbReference type="ARBA" id="ARBA00033748"/>
    </source>
</evidence>
<dbReference type="Pfam" id="PF00296">
    <property type="entry name" value="Bac_luciferase"/>
    <property type="match status" value="1"/>
</dbReference>
<dbReference type="PIRSF" id="PIRSF000337">
    <property type="entry name" value="NTA_MOA"/>
    <property type="match status" value="1"/>
</dbReference>
<keyword evidence="4 7" id="KW-0503">Monooxygenase</keyword>
<gene>
    <name evidence="7" type="ORF">GCM10009613_33500</name>
</gene>
<evidence type="ECO:0000256" key="4">
    <source>
        <dbReference type="ARBA" id="ARBA00023033"/>
    </source>
</evidence>
<accession>A0ABN1XW37</accession>
<dbReference type="GO" id="GO:0004497">
    <property type="term" value="F:monooxygenase activity"/>
    <property type="evidence" value="ECO:0007669"/>
    <property type="project" value="UniProtKB-KW"/>
</dbReference>
<dbReference type="RefSeq" id="WP_344023426.1">
    <property type="nucleotide sequence ID" value="NZ_BAAAJK010000013.1"/>
</dbReference>
<dbReference type="PANTHER" id="PTHR30011:SF16">
    <property type="entry name" value="C2H2 FINGER DOMAIN TRANSCRIPTION FACTOR (EUROFUNG)-RELATED"/>
    <property type="match status" value="1"/>
</dbReference>
<organism evidence="7 8">
    <name type="scientific">Pseudonocardia kongjuensis</name>
    <dbReference type="NCBI Taxonomy" id="102227"/>
    <lineage>
        <taxon>Bacteria</taxon>
        <taxon>Bacillati</taxon>
        <taxon>Actinomycetota</taxon>
        <taxon>Actinomycetes</taxon>
        <taxon>Pseudonocardiales</taxon>
        <taxon>Pseudonocardiaceae</taxon>
        <taxon>Pseudonocardia</taxon>
    </lineage>
</organism>
<dbReference type="SUPFAM" id="SSF51679">
    <property type="entry name" value="Bacterial luciferase-like"/>
    <property type="match status" value="1"/>
</dbReference>
<protein>
    <submittedName>
        <fullName evidence="7">NtaA/DmoA family FMN-dependent monooxygenase</fullName>
    </submittedName>
</protein>
<sequence>MFHMGWFLSYQVQSWNGQWSGSGATEWTKPDLYVDTARSLERAGFDYMMFEDGSFIADAYGSSAEHALRTARLAPKHDPMPLVAAVATQTSKIGLIATVTTTFYPPFLAARLFTTLDHISDGRIGANLVTSHNDRTAQNYGLAEQIEHDERYAMADEWVELVSRLWESWEPDAVRADVGAGVYADHTKVHPIHFEGKYYRSRGPLNTVPGPQRRPVLCQAGGSRAGREFGARHADTIIAQAGSIEEMRAYRDDVSALAEAAGRDPKSIKVLFIASFQITETTAEAEAFVAAREAATEANIDQNLAMLSFASGTDFSRFDLDAPLPEIRTNAAQSVVAMLLDRHPEGTTLRELASKPMTGLSFVGTPDTVASEMAEAVDGSGIDGFLVQGRVDRRYVAEIADGLAPELRRRGLIRDGYSGSTLRENLLAF</sequence>
<dbReference type="Proteomes" id="UP001501414">
    <property type="component" value="Unassembled WGS sequence"/>
</dbReference>
<comment type="caution">
    <text evidence="7">The sequence shown here is derived from an EMBL/GenBank/DDBJ whole genome shotgun (WGS) entry which is preliminary data.</text>
</comment>
<keyword evidence="2" id="KW-0288">FMN</keyword>
<dbReference type="InterPro" id="IPR016215">
    <property type="entry name" value="NTA_MOA"/>
</dbReference>
<dbReference type="EMBL" id="BAAAJK010000013">
    <property type="protein sequence ID" value="GAA1391301.1"/>
    <property type="molecule type" value="Genomic_DNA"/>
</dbReference>
<feature type="domain" description="Luciferase-like" evidence="6">
    <location>
        <begin position="4"/>
        <end position="381"/>
    </location>
</feature>
<dbReference type="NCBIfam" id="TIGR03860">
    <property type="entry name" value="FMN_nitrolo"/>
    <property type="match status" value="1"/>
</dbReference>
<proteinExistence type="inferred from homology"/>
<comment type="similarity">
    <text evidence="5">Belongs to the NtaA/SnaA/DszA monooxygenase family.</text>
</comment>
<keyword evidence="1" id="KW-0285">Flavoprotein</keyword>
<dbReference type="InterPro" id="IPR011251">
    <property type="entry name" value="Luciferase-like_dom"/>
</dbReference>
<evidence type="ECO:0000259" key="6">
    <source>
        <dbReference type="Pfam" id="PF00296"/>
    </source>
</evidence>
<evidence type="ECO:0000256" key="3">
    <source>
        <dbReference type="ARBA" id="ARBA00023002"/>
    </source>
</evidence>
<keyword evidence="8" id="KW-1185">Reference proteome</keyword>
<evidence type="ECO:0000313" key="8">
    <source>
        <dbReference type="Proteomes" id="UP001501414"/>
    </source>
</evidence>
<keyword evidence="3" id="KW-0560">Oxidoreductase</keyword>
<dbReference type="InterPro" id="IPR036661">
    <property type="entry name" value="Luciferase-like_sf"/>
</dbReference>
<evidence type="ECO:0000256" key="2">
    <source>
        <dbReference type="ARBA" id="ARBA00022643"/>
    </source>
</evidence>
<reference evidence="7 8" key="1">
    <citation type="journal article" date="2019" name="Int. J. Syst. Evol. Microbiol.">
        <title>The Global Catalogue of Microorganisms (GCM) 10K type strain sequencing project: providing services to taxonomists for standard genome sequencing and annotation.</title>
        <authorList>
            <consortium name="The Broad Institute Genomics Platform"/>
            <consortium name="The Broad Institute Genome Sequencing Center for Infectious Disease"/>
            <person name="Wu L."/>
            <person name="Ma J."/>
        </authorList>
    </citation>
    <scope>NUCLEOTIDE SEQUENCE [LARGE SCALE GENOMIC DNA]</scope>
    <source>
        <strain evidence="7 8">JCM 11896</strain>
    </source>
</reference>